<evidence type="ECO:0000313" key="2">
    <source>
        <dbReference type="EMBL" id="CAE2312029.1"/>
    </source>
</evidence>
<dbReference type="EMBL" id="HBKR01021973">
    <property type="protein sequence ID" value="CAE2312029.1"/>
    <property type="molecule type" value="Transcribed_RNA"/>
</dbReference>
<organism evidence="2">
    <name type="scientific">Paramoeba aestuarina</name>
    <dbReference type="NCBI Taxonomy" id="180227"/>
    <lineage>
        <taxon>Eukaryota</taxon>
        <taxon>Amoebozoa</taxon>
        <taxon>Discosea</taxon>
        <taxon>Flabellinia</taxon>
        <taxon>Dactylopodida</taxon>
        <taxon>Paramoebidae</taxon>
        <taxon>Paramoeba</taxon>
    </lineage>
</organism>
<accession>A0A7S4NWP4</accession>
<dbReference type="AlphaFoldDB" id="A0A7S4NWP4"/>
<sequence>MDPRLGGMKDNPNSPPQALGGQRRPVGSPYETQQKEVGALSYSFSPSGGLKRPGAPLQAQQTKRPPPRFGNSLPGSGATASSQEMPSSMLQSMMSGISNNFSGLSQQQPQHKSPFGGGGGAFSKPGQQLPSQKGGVGGGHIESQNQDVRRNIFYDSDTSAIEGLMLMKSASQIPQNDGQNER</sequence>
<gene>
    <name evidence="2" type="ORF">NAES01612_LOCUS14309</name>
</gene>
<name>A0A7S4NWP4_9EUKA</name>
<reference evidence="2" key="1">
    <citation type="submission" date="2021-01" db="EMBL/GenBank/DDBJ databases">
        <authorList>
            <person name="Corre E."/>
            <person name="Pelletier E."/>
            <person name="Niang G."/>
            <person name="Scheremetjew M."/>
            <person name="Finn R."/>
            <person name="Kale V."/>
            <person name="Holt S."/>
            <person name="Cochrane G."/>
            <person name="Meng A."/>
            <person name="Brown T."/>
            <person name="Cohen L."/>
        </authorList>
    </citation>
    <scope>NUCLEOTIDE SEQUENCE</scope>
    <source>
        <strain evidence="2">SoJaBio B1-5/56/2</strain>
    </source>
</reference>
<feature type="compositionally biased region" description="Polar residues" evidence="1">
    <location>
        <begin position="78"/>
        <end position="111"/>
    </location>
</feature>
<protein>
    <submittedName>
        <fullName evidence="2">Uncharacterized protein</fullName>
    </submittedName>
</protein>
<evidence type="ECO:0000256" key="1">
    <source>
        <dbReference type="SAM" id="MobiDB-lite"/>
    </source>
</evidence>
<feature type="region of interest" description="Disordered" evidence="1">
    <location>
        <begin position="1"/>
        <end position="150"/>
    </location>
</feature>
<proteinExistence type="predicted"/>